<dbReference type="AlphaFoldDB" id="A0A0L8GZZ4"/>
<reference evidence="2" key="1">
    <citation type="submission" date="2015-07" db="EMBL/GenBank/DDBJ databases">
        <title>MeaNS - Measles Nucleotide Surveillance Program.</title>
        <authorList>
            <person name="Tran T."/>
            <person name="Druce J."/>
        </authorList>
    </citation>
    <scope>NUCLEOTIDE SEQUENCE</scope>
    <source>
        <strain evidence="2">UCB-OBI-ISO-001</strain>
        <tissue evidence="2">Gonad</tissue>
    </source>
</reference>
<dbReference type="EMBL" id="KQ419738">
    <property type="protein sequence ID" value="KOF82507.1"/>
    <property type="molecule type" value="Genomic_DNA"/>
</dbReference>
<keyword evidence="1" id="KW-0472">Membrane</keyword>
<name>A0A0L8GZZ4_OCTBM</name>
<evidence type="ECO:0000313" key="2">
    <source>
        <dbReference type="EMBL" id="KOF82507.1"/>
    </source>
</evidence>
<organism evidence="2">
    <name type="scientific">Octopus bimaculoides</name>
    <name type="common">California two-spotted octopus</name>
    <dbReference type="NCBI Taxonomy" id="37653"/>
    <lineage>
        <taxon>Eukaryota</taxon>
        <taxon>Metazoa</taxon>
        <taxon>Spiralia</taxon>
        <taxon>Lophotrochozoa</taxon>
        <taxon>Mollusca</taxon>
        <taxon>Cephalopoda</taxon>
        <taxon>Coleoidea</taxon>
        <taxon>Octopodiformes</taxon>
        <taxon>Octopoda</taxon>
        <taxon>Incirrata</taxon>
        <taxon>Octopodidae</taxon>
        <taxon>Octopus</taxon>
    </lineage>
</organism>
<dbReference type="EMBL" id="KQ419738">
    <property type="protein sequence ID" value="KOF82506.1"/>
    <property type="molecule type" value="Genomic_DNA"/>
</dbReference>
<evidence type="ECO:0000256" key="1">
    <source>
        <dbReference type="SAM" id="Phobius"/>
    </source>
</evidence>
<keyword evidence="1" id="KW-0812">Transmembrane</keyword>
<dbReference type="EMBL" id="KQ419738">
    <property type="protein sequence ID" value="KOF82505.1"/>
    <property type="molecule type" value="Genomic_DNA"/>
</dbReference>
<feature type="transmembrane region" description="Helical" evidence="1">
    <location>
        <begin position="21"/>
        <end position="39"/>
    </location>
</feature>
<sequence>MWLMCLCQKISSIRVRSPIKFGYDLILFHSFSIVEFSFLPAGSQSKKVY</sequence>
<keyword evidence="1" id="KW-1133">Transmembrane helix</keyword>
<accession>A0A0L8GZZ4</accession>
<gene>
    <name evidence="2" type="ORF">OCBIM_22025217mg</name>
</gene>
<protein>
    <submittedName>
        <fullName evidence="2">Uncharacterized protein</fullName>
    </submittedName>
</protein>
<proteinExistence type="predicted"/>